<name>A0A2K3LGZ7_TRIPR</name>
<proteinExistence type="predicted"/>
<gene>
    <name evidence="1" type="ORF">L195_g033776</name>
</gene>
<protein>
    <submittedName>
        <fullName evidence="1">Uncharacterized protein</fullName>
    </submittedName>
</protein>
<dbReference type="AlphaFoldDB" id="A0A2K3LGZ7"/>
<organism evidence="1 2">
    <name type="scientific">Trifolium pratense</name>
    <name type="common">Red clover</name>
    <dbReference type="NCBI Taxonomy" id="57577"/>
    <lineage>
        <taxon>Eukaryota</taxon>
        <taxon>Viridiplantae</taxon>
        <taxon>Streptophyta</taxon>
        <taxon>Embryophyta</taxon>
        <taxon>Tracheophyta</taxon>
        <taxon>Spermatophyta</taxon>
        <taxon>Magnoliopsida</taxon>
        <taxon>eudicotyledons</taxon>
        <taxon>Gunneridae</taxon>
        <taxon>Pentapetalae</taxon>
        <taxon>rosids</taxon>
        <taxon>fabids</taxon>
        <taxon>Fabales</taxon>
        <taxon>Fabaceae</taxon>
        <taxon>Papilionoideae</taxon>
        <taxon>50 kb inversion clade</taxon>
        <taxon>NPAAA clade</taxon>
        <taxon>Hologalegina</taxon>
        <taxon>IRL clade</taxon>
        <taxon>Trifolieae</taxon>
        <taxon>Trifolium</taxon>
    </lineage>
</organism>
<dbReference type="EMBL" id="ASHM01032967">
    <property type="protein sequence ID" value="PNX77805.1"/>
    <property type="molecule type" value="Genomic_DNA"/>
</dbReference>
<accession>A0A2K3LGZ7</accession>
<evidence type="ECO:0000313" key="1">
    <source>
        <dbReference type="EMBL" id="PNX77805.1"/>
    </source>
</evidence>
<dbReference type="Proteomes" id="UP000236291">
    <property type="component" value="Unassembled WGS sequence"/>
</dbReference>
<sequence length="50" mass="5564">MTLLRGLWNNRNRLDLEPAPTCLAPDQYGCTDEVAGMVTVQLSRDRNSTA</sequence>
<evidence type="ECO:0000313" key="2">
    <source>
        <dbReference type="Proteomes" id="UP000236291"/>
    </source>
</evidence>
<reference evidence="1 2" key="1">
    <citation type="journal article" date="2014" name="Am. J. Bot.">
        <title>Genome assembly and annotation for red clover (Trifolium pratense; Fabaceae).</title>
        <authorList>
            <person name="Istvanek J."/>
            <person name="Jaros M."/>
            <person name="Krenek A."/>
            <person name="Repkova J."/>
        </authorList>
    </citation>
    <scope>NUCLEOTIDE SEQUENCE [LARGE SCALE GENOMIC DNA]</scope>
    <source>
        <strain evidence="2">cv. Tatra</strain>
        <tissue evidence="1">Young leaves</tissue>
    </source>
</reference>
<comment type="caution">
    <text evidence="1">The sequence shown here is derived from an EMBL/GenBank/DDBJ whole genome shotgun (WGS) entry which is preliminary data.</text>
</comment>
<reference evidence="1 2" key="2">
    <citation type="journal article" date="2017" name="Front. Plant Sci.">
        <title>Gene Classification and Mining of Molecular Markers Useful in Red Clover (Trifolium pratense) Breeding.</title>
        <authorList>
            <person name="Istvanek J."/>
            <person name="Dluhosova J."/>
            <person name="Dluhos P."/>
            <person name="Patkova L."/>
            <person name="Nedelnik J."/>
            <person name="Repkova J."/>
        </authorList>
    </citation>
    <scope>NUCLEOTIDE SEQUENCE [LARGE SCALE GENOMIC DNA]</scope>
    <source>
        <strain evidence="2">cv. Tatra</strain>
        <tissue evidence="1">Young leaves</tissue>
    </source>
</reference>